<dbReference type="InterPro" id="IPR017896">
    <property type="entry name" value="4Fe4S_Fe-S-bd"/>
</dbReference>
<keyword evidence="2" id="KW-0004">4Fe-4S</keyword>
<feature type="domain" description="4Fe-4S ferredoxin-type" evidence="7">
    <location>
        <begin position="87"/>
        <end position="116"/>
    </location>
</feature>
<keyword evidence="6" id="KW-0411">Iron-sulfur</keyword>
<dbReference type="SUPFAM" id="SSF54862">
    <property type="entry name" value="4Fe-4S ferredoxins"/>
    <property type="match status" value="1"/>
</dbReference>
<dbReference type="Proteomes" id="UP000663651">
    <property type="component" value="Chromosome"/>
</dbReference>
<evidence type="ECO:0000256" key="3">
    <source>
        <dbReference type="ARBA" id="ARBA00022723"/>
    </source>
</evidence>
<dbReference type="InterPro" id="IPR017900">
    <property type="entry name" value="4Fe4S_Fe_S_CS"/>
</dbReference>
<keyword evidence="1" id="KW-0813">Transport</keyword>
<evidence type="ECO:0000313" key="9">
    <source>
        <dbReference type="Proteomes" id="UP000663651"/>
    </source>
</evidence>
<proteinExistence type="predicted"/>
<dbReference type="Gene3D" id="3.30.70.20">
    <property type="match status" value="2"/>
</dbReference>
<dbReference type="EMBL" id="CP071382">
    <property type="protein sequence ID" value="QSV44455.1"/>
    <property type="molecule type" value="Genomic_DNA"/>
</dbReference>
<keyword evidence="4" id="KW-0249">Electron transport</keyword>
<dbReference type="InterPro" id="IPR050294">
    <property type="entry name" value="RnfB_subfamily"/>
</dbReference>
<evidence type="ECO:0000256" key="5">
    <source>
        <dbReference type="ARBA" id="ARBA00023004"/>
    </source>
</evidence>
<keyword evidence="9" id="KW-1185">Reference proteome</keyword>
<name>A0ABX7Q062_9BACT</name>
<dbReference type="CDD" id="cd10554">
    <property type="entry name" value="HycB_like"/>
    <property type="match status" value="1"/>
</dbReference>
<reference evidence="8 9" key="1">
    <citation type="submission" date="2021-03" db="EMBL/GenBank/DDBJ databases">
        <title>Geobacter metallireducens gen. nov. sp. nov., a microorganism capable of coupling the complete oxidation of organic compounds to the reduction of iron and other metals.</title>
        <authorList>
            <person name="Li Y."/>
        </authorList>
    </citation>
    <scope>NUCLEOTIDE SEQUENCE [LARGE SCALE GENOMIC DNA]</scope>
    <source>
        <strain evidence="8 9">Jerry-YX</strain>
    </source>
</reference>
<feature type="domain" description="4Fe-4S ferredoxin-type" evidence="7">
    <location>
        <begin position="8"/>
        <end position="28"/>
    </location>
</feature>
<dbReference type="PROSITE" id="PS51379">
    <property type="entry name" value="4FE4S_FER_2"/>
    <property type="match status" value="2"/>
</dbReference>
<evidence type="ECO:0000256" key="1">
    <source>
        <dbReference type="ARBA" id="ARBA00022448"/>
    </source>
</evidence>
<sequence>MKKLLRENAIIFSDPEKCLGCHSCELSCAVAHGGGDLHAAAVQGQTLRPRNRVVAAGGVTMPVQCRQCEDAPCAFACPTGSILQEEGRVAIREKNCVGCKVCVMVCPFGAISVKAEADPPTDGRTNRGVARKCDLCAHTGREVPACIEACPTKALSLVDLEEFRQSLLEARVAELAQSHRYLIQRKVKP</sequence>
<dbReference type="PANTHER" id="PTHR42859:SF10">
    <property type="entry name" value="DIMETHYLSULFOXIDE REDUCTASE CHAIN B"/>
    <property type="match status" value="1"/>
</dbReference>
<organism evidence="8 9">
    <name type="scientific">Geobacter benzoatilyticus</name>
    <dbReference type="NCBI Taxonomy" id="2815309"/>
    <lineage>
        <taxon>Bacteria</taxon>
        <taxon>Pseudomonadati</taxon>
        <taxon>Thermodesulfobacteriota</taxon>
        <taxon>Desulfuromonadia</taxon>
        <taxon>Geobacterales</taxon>
        <taxon>Geobacteraceae</taxon>
        <taxon>Geobacter</taxon>
    </lineage>
</organism>
<evidence type="ECO:0000256" key="2">
    <source>
        <dbReference type="ARBA" id="ARBA00022485"/>
    </source>
</evidence>
<keyword evidence="5" id="KW-0408">Iron</keyword>
<protein>
    <submittedName>
        <fullName evidence="8">4Fe-4S dicluster domain-containing protein</fullName>
    </submittedName>
</protein>
<keyword evidence="3" id="KW-0479">Metal-binding</keyword>
<evidence type="ECO:0000313" key="8">
    <source>
        <dbReference type="EMBL" id="QSV44455.1"/>
    </source>
</evidence>
<accession>A0ABX7Q062</accession>
<gene>
    <name evidence="8" type="ORF">JZM60_09740</name>
</gene>
<evidence type="ECO:0000259" key="7">
    <source>
        <dbReference type="PROSITE" id="PS51379"/>
    </source>
</evidence>
<dbReference type="Pfam" id="PF13247">
    <property type="entry name" value="Fer4_11"/>
    <property type="match status" value="1"/>
</dbReference>
<dbReference type="RefSeq" id="WP_207162134.1">
    <property type="nucleotide sequence ID" value="NZ_CP071382.1"/>
</dbReference>
<evidence type="ECO:0000256" key="4">
    <source>
        <dbReference type="ARBA" id="ARBA00022982"/>
    </source>
</evidence>
<dbReference type="PROSITE" id="PS00198">
    <property type="entry name" value="4FE4S_FER_1"/>
    <property type="match status" value="1"/>
</dbReference>
<dbReference type="PANTHER" id="PTHR42859">
    <property type="entry name" value="OXIDOREDUCTASE"/>
    <property type="match status" value="1"/>
</dbReference>
<evidence type="ECO:0000256" key="6">
    <source>
        <dbReference type="ARBA" id="ARBA00023014"/>
    </source>
</evidence>